<proteinExistence type="predicted"/>
<keyword evidence="1" id="KW-0732">Signal</keyword>
<gene>
    <name evidence="2" type="ORF">CEV08_02250</name>
</gene>
<evidence type="ECO:0000256" key="1">
    <source>
        <dbReference type="SAM" id="SignalP"/>
    </source>
</evidence>
<dbReference type="EMBL" id="NJPP01000003">
    <property type="protein sequence ID" value="PIT70796.1"/>
    <property type="molecule type" value="Genomic_DNA"/>
</dbReference>
<dbReference type="RefSeq" id="WP_100130167.1">
    <property type="nucleotide sequence ID" value="NZ_CADDYJ010000001.1"/>
</dbReference>
<dbReference type="AlphaFoldDB" id="A0A2M6UXB8"/>
<evidence type="ECO:0000313" key="3">
    <source>
        <dbReference type="Proteomes" id="UP000230791"/>
    </source>
</evidence>
<protein>
    <submittedName>
        <fullName evidence="2">Uncharacterized protein</fullName>
    </submittedName>
</protein>
<comment type="caution">
    <text evidence="2">The sequence shown here is derived from an EMBL/GenBank/DDBJ whole genome shotgun (WGS) entry which is preliminary data.</text>
</comment>
<evidence type="ECO:0000313" key="2">
    <source>
        <dbReference type="EMBL" id="PIT70796.1"/>
    </source>
</evidence>
<sequence length="135" mass="15184">MKKIFTQGLLAANILACSSVAFAGFGENKWVFAPDESVTIIPSDIVRQGAEYFCEFFKPKKVSFTLSYSSLSDLDKLKIVVDEEKKIIHDKEKKIFTLKNIKSLHISFPSSGNYIFKNITKKKVIGTNCDTGDYD</sequence>
<dbReference type="Proteomes" id="UP000230791">
    <property type="component" value="Unassembled WGS sequence"/>
</dbReference>
<feature type="signal peptide" evidence="1">
    <location>
        <begin position="1"/>
        <end position="23"/>
    </location>
</feature>
<dbReference type="OrthoDB" id="7926418at2"/>
<organism evidence="2 3">
    <name type="scientific">Bartonella tribocorum</name>
    <dbReference type="NCBI Taxonomy" id="85701"/>
    <lineage>
        <taxon>Bacteria</taxon>
        <taxon>Pseudomonadati</taxon>
        <taxon>Pseudomonadota</taxon>
        <taxon>Alphaproteobacteria</taxon>
        <taxon>Hyphomicrobiales</taxon>
        <taxon>Bartonellaceae</taxon>
        <taxon>Bartonella</taxon>
    </lineage>
</organism>
<feature type="chain" id="PRO_5014889086" evidence="1">
    <location>
        <begin position="24"/>
        <end position="135"/>
    </location>
</feature>
<reference evidence="2 3" key="1">
    <citation type="submission" date="2017-06" db="EMBL/GenBank/DDBJ databases">
        <title>Draft genome of Bartonella tribocorum C635.</title>
        <authorList>
            <person name="Hadjadj L."/>
            <person name="Jiyipong T."/>
            <person name="Diene S.M."/>
            <person name="Morand S."/>
            <person name="Rolain J.-M."/>
        </authorList>
    </citation>
    <scope>NUCLEOTIDE SEQUENCE [LARGE SCALE GENOMIC DNA]</scope>
    <source>
        <strain evidence="2 3">C635</strain>
    </source>
</reference>
<name>A0A2M6UXB8_9HYPH</name>
<accession>A0A2M6UXB8</accession>